<keyword evidence="3" id="KW-1185">Reference proteome</keyword>
<dbReference type="STRING" id="1121439.dsat_1791"/>
<evidence type="ECO:0000313" key="2">
    <source>
        <dbReference type="EMBL" id="EPR36263.1"/>
    </source>
</evidence>
<dbReference type="GO" id="GO:0005886">
    <property type="term" value="C:plasma membrane"/>
    <property type="evidence" value="ECO:0007669"/>
    <property type="project" value="UniProtKB-SubCell"/>
</dbReference>
<feature type="transmembrane region" description="Helical" evidence="1">
    <location>
        <begin position="26"/>
        <end position="46"/>
    </location>
</feature>
<sequence length="247" mass="24927">MELTFLTRSGLARALAAEFRRSSTRAGVWLSLACVGLVAMLTAAILPGGGDLAALRSAQALTATLWPLLPLTAAALSLAQERQSGFLALLASGPVARSQLLAAKALALIAYLVLGAAALFAGAALGATLTGGIQRPFLLAATAALSALTLAPMISLGLACAVFARSPAQAALAALSLHLLLDTAGNAVGFGNFTHTTLWGLPFERAQEALAGLPPAPLSGVSLLAFTAWALAPLALALAAFRRTNLP</sequence>
<evidence type="ECO:0000313" key="3">
    <source>
        <dbReference type="Proteomes" id="UP000014975"/>
    </source>
</evidence>
<organism evidence="2 3">
    <name type="scientific">Alkalidesulfovibrio alkalitolerans DSM 16529</name>
    <dbReference type="NCBI Taxonomy" id="1121439"/>
    <lineage>
        <taxon>Bacteria</taxon>
        <taxon>Pseudomonadati</taxon>
        <taxon>Thermodesulfobacteriota</taxon>
        <taxon>Desulfovibrionia</taxon>
        <taxon>Desulfovibrionales</taxon>
        <taxon>Desulfovibrionaceae</taxon>
        <taxon>Alkalidesulfovibrio</taxon>
    </lineage>
</organism>
<keyword evidence="1" id="KW-0472">Membrane</keyword>
<proteinExistence type="predicted"/>
<feature type="transmembrane region" description="Helical" evidence="1">
    <location>
        <begin position="220"/>
        <end position="241"/>
    </location>
</feature>
<dbReference type="GO" id="GO:0140359">
    <property type="term" value="F:ABC-type transporter activity"/>
    <property type="evidence" value="ECO:0007669"/>
    <property type="project" value="InterPro"/>
</dbReference>
<feature type="transmembrane region" description="Helical" evidence="1">
    <location>
        <begin position="137"/>
        <end position="164"/>
    </location>
</feature>
<comment type="caution">
    <text evidence="2">The sequence shown here is derived from an EMBL/GenBank/DDBJ whole genome shotgun (WGS) entry which is preliminary data.</text>
</comment>
<dbReference type="eggNOG" id="ENOG50314S2">
    <property type="taxonomic scope" value="Bacteria"/>
</dbReference>
<accession>S7UV98</accession>
<dbReference type="OrthoDB" id="10019430at2"/>
<dbReference type="PATRIC" id="fig|1121439.3.peg.175"/>
<name>S7UV98_9BACT</name>
<evidence type="ECO:0000256" key="1">
    <source>
        <dbReference type="SAM" id="Phobius"/>
    </source>
</evidence>
<dbReference type="RefSeq" id="WP_020885677.1">
    <property type="nucleotide sequence ID" value="NZ_ATHI01000001.1"/>
</dbReference>
<feature type="transmembrane region" description="Helical" evidence="1">
    <location>
        <begin position="58"/>
        <end position="80"/>
    </location>
</feature>
<dbReference type="EMBL" id="ATHI01000001">
    <property type="protein sequence ID" value="EPR36263.1"/>
    <property type="molecule type" value="Genomic_DNA"/>
</dbReference>
<gene>
    <name evidence="2" type="ORF">dsat_1791</name>
</gene>
<protein>
    <submittedName>
        <fullName evidence="2">Nitrous oxide maturation protein NosY</fullName>
    </submittedName>
</protein>
<keyword evidence="1" id="KW-0812">Transmembrane</keyword>
<keyword evidence="1" id="KW-1133">Transmembrane helix</keyword>
<reference evidence="2 3" key="1">
    <citation type="journal article" date="2013" name="Genome Announc.">
        <title>Draft genome sequences for three mercury-methylating, sulfate-reducing bacteria.</title>
        <authorList>
            <person name="Brown S.D."/>
            <person name="Hurt R.A.Jr."/>
            <person name="Gilmour C.C."/>
            <person name="Elias D.A."/>
        </authorList>
    </citation>
    <scope>NUCLEOTIDE SEQUENCE [LARGE SCALE GENOMIC DNA]</scope>
    <source>
        <strain evidence="2 3">DSM 16529</strain>
    </source>
</reference>
<dbReference type="Pfam" id="PF12679">
    <property type="entry name" value="ABC2_membrane_2"/>
    <property type="match status" value="1"/>
</dbReference>
<dbReference type="AlphaFoldDB" id="S7UV98"/>
<dbReference type="Proteomes" id="UP000014975">
    <property type="component" value="Unassembled WGS sequence"/>
</dbReference>
<feature type="transmembrane region" description="Helical" evidence="1">
    <location>
        <begin position="100"/>
        <end position="125"/>
    </location>
</feature>